<gene>
    <name evidence="2" type="ORF">B7Z70_04650</name>
</gene>
<protein>
    <submittedName>
        <fullName evidence="2">Cache domain-containing protein</fullName>
    </submittedName>
</protein>
<comment type="caution">
    <text evidence="2">The sequence shown here is derived from an EMBL/GenBank/DDBJ whole genome shotgun (WGS) entry which is preliminary data.</text>
</comment>
<keyword evidence="1" id="KW-0472">Membrane</keyword>
<dbReference type="Proteomes" id="UP000216779">
    <property type="component" value="Unassembled WGS sequence"/>
</dbReference>
<proteinExistence type="predicted"/>
<feature type="transmembrane region" description="Helical" evidence="1">
    <location>
        <begin position="48"/>
        <end position="71"/>
    </location>
</feature>
<reference evidence="2 3" key="1">
    <citation type="submission" date="2017-03" db="EMBL/GenBank/DDBJ databases">
        <title>Lifting the veil on microbial sulfur biogeochemistry in mining wastewaters.</title>
        <authorList>
            <person name="Kantor R.S."/>
            <person name="Colenbrander Nelson T."/>
            <person name="Marshall S."/>
            <person name="Bennett D."/>
            <person name="Apte S."/>
            <person name="Camacho D."/>
            <person name="Thomas B.C."/>
            <person name="Warren L.A."/>
            <person name="Banfield J.F."/>
        </authorList>
    </citation>
    <scope>NUCLEOTIDE SEQUENCE [LARGE SCALE GENOMIC DNA]</scope>
    <source>
        <strain evidence="2">21-59-9</strain>
    </source>
</reference>
<keyword evidence="1" id="KW-1133">Transmembrane helix</keyword>
<evidence type="ECO:0000256" key="1">
    <source>
        <dbReference type="SAM" id="Phobius"/>
    </source>
</evidence>
<feature type="non-terminal residue" evidence="2">
    <location>
        <position position="1"/>
    </location>
</feature>
<accession>A0A257TB32</accession>
<evidence type="ECO:0000313" key="2">
    <source>
        <dbReference type="EMBL" id="OYV81716.1"/>
    </source>
</evidence>
<keyword evidence="1" id="KW-0812">Transmembrane</keyword>
<organism evidence="2 3">
    <name type="scientific">Acidithiobacillus ferrivorans</name>
    <dbReference type="NCBI Taxonomy" id="160808"/>
    <lineage>
        <taxon>Bacteria</taxon>
        <taxon>Pseudomonadati</taxon>
        <taxon>Pseudomonadota</taxon>
        <taxon>Acidithiobacillia</taxon>
        <taxon>Acidithiobacillales</taxon>
        <taxon>Acidithiobacillaceae</taxon>
        <taxon>Acidithiobacillus</taxon>
    </lineage>
</organism>
<feature type="transmembrane region" description="Helical" evidence="1">
    <location>
        <begin position="21"/>
        <end position="42"/>
    </location>
</feature>
<sequence length="90" mass="10094">EVLLRKDIRRHSTTRRTLTRFIAAILIAVSIEGLMLVFKFALDAPQHLWLAVVLLLAAAALMVALGAYVYLGARAEVLLLQHKDQRQEDS</sequence>
<dbReference type="AlphaFoldDB" id="A0A257TB32"/>
<dbReference type="EMBL" id="NCBC01000111">
    <property type="protein sequence ID" value="OYV81716.1"/>
    <property type="molecule type" value="Genomic_DNA"/>
</dbReference>
<name>A0A257TB32_9PROT</name>
<evidence type="ECO:0000313" key="3">
    <source>
        <dbReference type="Proteomes" id="UP000216779"/>
    </source>
</evidence>